<keyword evidence="14" id="KW-1185">Reference proteome</keyword>
<dbReference type="GO" id="GO:0005524">
    <property type="term" value="F:ATP binding"/>
    <property type="evidence" value="ECO:0007669"/>
    <property type="project" value="UniProtKB-KW"/>
</dbReference>
<evidence type="ECO:0000256" key="1">
    <source>
        <dbReference type="ARBA" id="ARBA00004496"/>
    </source>
</evidence>
<dbReference type="AlphaFoldDB" id="A0A8J7YGB5"/>
<sequence length="217" mass="22972">MSSPALSPTTENVQTVARCVREGGVVVAPSDTNMALTVAPDQPGAIDRVYAIKGRPTHKPLTLFVRDPRDWRRFARHDDPETVDALAEAFWPGPLNLVLELASPALDDRCAMDGTVSVGCLANPVWRELAEAVGGPVAMTSANQSGTVPDDRLVDVELAADHVGDAVDYILGGEPEGTTRASTILSLAHGDVGEARILRRGDLTANDIERATSLTVA</sequence>
<keyword evidence="8" id="KW-0547">Nucleotide-binding</keyword>
<dbReference type="PROSITE" id="PS51163">
    <property type="entry name" value="YRDC"/>
    <property type="match status" value="1"/>
</dbReference>
<proteinExistence type="inferred from homology"/>
<name>A0A8J7YGB5_9EURY</name>
<dbReference type="GO" id="GO:0000049">
    <property type="term" value="F:tRNA binding"/>
    <property type="evidence" value="ECO:0007669"/>
    <property type="project" value="TreeGrafter"/>
</dbReference>
<evidence type="ECO:0000256" key="4">
    <source>
        <dbReference type="ARBA" id="ARBA00022490"/>
    </source>
</evidence>
<evidence type="ECO:0000256" key="11">
    <source>
        <dbReference type="ARBA" id="ARBA00048366"/>
    </source>
</evidence>
<comment type="similarity">
    <text evidence="2">Belongs to the SUA5 family.</text>
</comment>
<evidence type="ECO:0000256" key="7">
    <source>
        <dbReference type="ARBA" id="ARBA00022695"/>
    </source>
</evidence>
<dbReference type="InterPro" id="IPR050156">
    <property type="entry name" value="TC-AMP_synthase_SUA5"/>
</dbReference>
<comment type="caution">
    <text evidence="13">The sequence shown here is derived from an EMBL/GenBank/DDBJ whole genome shotgun (WGS) entry which is preliminary data.</text>
</comment>
<keyword evidence="5" id="KW-0808">Transferase</keyword>
<evidence type="ECO:0000256" key="6">
    <source>
        <dbReference type="ARBA" id="ARBA00022694"/>
    </source>
</evidence>
<keyword evidence="9" id="KW-0067">ATP-binding</keyword>
<feature type="domain" description="YrdC-like" evidence="12">
    <location>
        <begin position="10"/>
        <end position="203"/>
    </location>
</feature>
<dbReference type="GO" id="GO:0061710">
    <property type="term" value="F:L-threonylcarbamoyladenylate synthase"/>
    <property type="evidence" value="ECO:0007669"/>
    <property type="project" value="UniProtKB-EC"/>
</dbReference>
<dbReference type="RefSeq" id="WP_220589163.1">
    <property type="nucleotide sequence ID" value="NZ_RKLQ01000002.1"/>
</dbReference>
<dbReference type="GO" id="GO:0008033">
    <property type="term" value="P:tRNA processing"/>
    <property type="evidence" value="ECO:0007669"/>
    <property type="project" value="UniProtKB-KW"/>
</dbReference>
<dbReference type="EC" id="2.7.7.87" evidence="3"/>
<comment type="catalytic activity">
    <reaction evidence="11">
        <text>L-threonine + hydrogencarbonate + ATP = L-threonylcarbamoyladenylate + diphosphate + H2O</text>
        <dbReference type="Rhea" id="RHEA:36407"/>
        <dbReference type="ChEBI" id="CHEBI:15377"/>
        <dbReference type="ChEBI" id="CHEBI:17544"/>
        <dbReference type="ChEBI" id="CHEBI:30616"/>
        <dbReference type="ChEBI" id="CHEBI:33019"/>
        <dbReference type="ChEBI" id="CHEBI:57926"/>
        <dbReference type="ChEBI" id="CHEBI:73682"/>
        <dbReference type="EC" id="2.7.7.87"/>
    </reaction>
</comment>
<accession>A0A8J7YGB5</accession>
<evidence type="ECO:0000256" key="10">
    <source>
        <dbReference type="ARBA" id="ARBA00029774"/>
    </source>
</evidence>
<dbReference type="PANTHER" id="PTHR17490">
    <property type="entry name" value="SUA5"/>
    <property type="match status" value="1"/>
</dbReference>
<evidence type="ECO:0000256" key="3">
    <source>
        <dbReference type="ARBA" id="ARBA00012584"/>
    </source>
</evidence>
<dbReference type="InterPro" id="IPR006070">
    <property type="entry name" value="Sua5-like_dom"/>
</dbReference>
<dbReference type="PANTHER" id="PTHR17490:SF16">
    <property type="entry name" value="THREONYLCARBAMOYL-AMP SYNTHASE"/>
    <property type="match status" value="1"/>
</dbReference>
<evidence type="ECO:0000259" key="12">
    <source>
        <dbReference type="PROSITE" id="PS51163"/>
    </source>
</evidence>
<protein>
    <recommendedName>
        <fullName evidence="10">L-threonylcarbamoyladenylate synthase</fullName>
        <ecNumber evidence="3">2.7.7.87</ecNumber>
    </recommendedName>
    <alternativeName>
        <fullName evidence="10">L-threonylcarbamoyladenylate synthase</fullName>
    </alternativeName>
</protein>
<dbReference type="GO" id="GO:0005737">
    <property type="term" value="C:cytoplasm"/>
    <property type="evidence" value="ECO:0007669"/>
    <property type="project" value="UniProtKB-SubCell"/>
</dbReference>
<evidence type="ECO:0000256" key="9">
    <source>
        <dbReference type="ARBA" id="ARBA00022840"/>
    </source>
</evidence>
<dbReference type="Proteomes" id="UP000783863">
    <property type="component" value="Unassembled WGS sequence"/>
</dbReference>
<evidence type="ECO:0000256" key="2">
    <source>
        <dbReference type="ARBA" id="ARBA00007663"/>
    </source>
</evidence>
<comment type="subcellular location">
    <subcellularLocation>
        <location evidence="1">Cytoplasm</location>
    </subcellularLocation>
</comment>
<organism evidence="13 14">
    <name type="scientific">Haloarcula salinisoli</name>
    <dbReference type="NCBI Taxonomy" id="2487746"/>
    <lineage>
        <taxon>Archaea</taxon>
        <taxon>Methanobacteriati</taxon>
        <taxon>Methanobacteriota</taxon>
        <taxon>Stenosarchaea group</taxon>
        <taxon>Halobacteria</taxon>
        <taxon>Halobacteriales</taxon>
        <taxon>Haloarculaceae</taxon>
        <taxon>Haloarcula</taxon>
    </lineage>
</organism>
<keyword evidence="6" id="KW-0819">tRNA processing</keyword>
<dbReference type="SUPFAM" id="SSF55821">
    <property type="entry name" value="YrdC/RibB"/>
    <property type="match status" value="1"/>
</dbReference>
<keyword evidence="7" id="KW-0548">Nucleotidyltransferase</keyword>
<dbReference type="Pfam" id="PF01300">
    <property type="entry name" value="Sua5_yciO_yrdC"/>
    <property type="match status" value="1"/>
</dbReference>
<evidence type="ECO:0000256" key="8">
    <source>
        <dbReference type="ARBA" id="ARBA00022741"/>
    </source>
</evidence>
<evidence type="ECO:0000256" key="5">
    <source>
        <dbReference type="ARBA" id="ARBA00022679"/>
    </source>
</evidence>
<dbReference type="InterPro" id="IPR017945">
    <property type="entry name" value="DHBP_synth_RibB-like_a/b_dom"/>
</dbReference>
<gene>
    <name evidence="13" type="ORF">EGD98_14955</name>
</gene>
<dbReference type="GO" id="GO:0003725">
    <property type="term" value="F:double-stranded RNA binding"/>
    <property type="evidence" value="ECO:0007669"/>
    <property type="project" value="InterPro"/>
</dbReference>
<evidence type="ECO:0000313" key="14">
    <source>
        <dbReference type="Proteomes" id="UP000783863"/>
    </source>
</evidence>
<reference evidence="13" key="1">
    <citation type="submission" date="2021-06" db="EMBL/GenBank/DDBJ databases">
        <title>Halomicroarcula sp. F24A a new haloarchaeum isolated from saline soil.</title>
        <authorList>
            <person name="Duran-Viseras A."/>
            <person name="Sanchez-Porro C."/>
            <person name="Ventosa A."/>
        </authorList>
    </citation>
    <scope>NUCLEOTIDE SEQUENCE</scope>
    <source>
        <strain evidence="13">F24A</strain>
    </source>
</reference>
<dbReference type="EMBL" id="RKLQ01000002">
    <property type="protein sequence ID" value="MBX0304967.1"/>
    <property type="molecule type" value="Genomic_DNA"/>
</dbReference>
<keyword evidence="4" id="KW-0963">Cytoplasm</keyword>
<dbReference type="GO" id="GO:0006450">
    <property type="term" value="P:regulation of translational fidelity"/>
    <property type="evidence" value="ECO:0007669"/>
    <property type="project" value="TreeGrafter"/>
</dbReference>
<evidence type="ECO:0000313" key="13">
    <source>
        <dbReference type="EMBL" id="MBX0304967.1"/>
    </source>
</evidence>
<dbReference type="Gene3D" id="3.90.870.10">
    <property type="entry name" value="DHBP synthase"/>
    <property type="match status" value="1"/>
</dbReference>